<feature type="compositionally biased region" description="Basic and acidic residues" evidence="5">
    <location>
        <begin position="389"/>
        <end position="414"/>
    </location>
</feature>
<gene>
    <name evidence="7" type="ORF">V5799_025358</name>
</gene>
<feature type="compositionally biased region" description="Basic and acidic residues" evidence="5">
    <location>
        <begin position="176"/>
        <end position="187"/>
    </location>
</feature>
<dbReference type="PROSITE" id="PS50023">
    <property type="entry name" value="LIM_DOMAIN_2"/>
    <property type="match status" value="1"/>
</dbReference>
<evidence type="ECO:0000256" key="5">
    <source>
        <dbReference type="SAM" id="MobiDB-lite"/>
    </source>
</evidence>
<organism evidence="7 8">
    <name type="scientific">Amblyomma americanum</name>
    <name type="common">Lone star tick</name>
    <dbReference type="NCBI Taxonomy" id="6943"/>
    <lineage>
        <taxon>Eukaryota</taxon>
        <taxon>Metazoa</taxon>
        <taxon>Ecdysozoa</taxon>
        <taxon>Arthropoda</taxon>
        <taxon>Chelicerata</taxon>
        <taxon>Arachnida</taxon>
        <taxon>Acari</taxon>
        <taxon>Parasitiformes</taxon>
        <taxon>Ixodida</taxon>
        <taxon>Ixodoidea</taxon>
        <taxon>Ixodidae</taxon>
        <taxon>Amblyomminae</taxon>
        <taxon>Amblyomma</taxon>
    </lineage>
</organism>
<feature type="compositionally biased region" description="Basic and acidic residues" evidence="5">
    <location>
        <begin position="320"/>
        <end position="343"/>
    </location>
</feature>
<keyword evidence="1 4" id="KW-0479">Metal-binding</keyword>
<accession>A0AAQ4E9T8</accession>
<evidence type="ECO:0000256" key="2">
    <source>
        <dbReference type="ARBA" id="ARBA00022833"/>
    </source>
</evidence>
<evidence type="ECO:0000313" key="8">
    <source>
        <dbReference type="Proteomes" id="UP001321473"/>
    </source>
</evidence>
<feature type="compositionally biased region" description="Basic residues" evidence="5">
    <location>
        <begin position="81"/>
        <end position="91"/>
    </location>
</feature>
<feature type="compositionally biased region" description="Basic and acidic residues" evidence="5">
    <location>
        <begin position="572"/>
        <end position="612"/>
    </location>
</feature>
<evidence type="ECO:0000259" key="6">
    <source>
        <dbReference type="PROSITE" id="PS50023"/>
    </source>
</evidence>
<protein>
    <recommendedName>
        <fullName evidence="6">LIM zinc-binding domain-containing protein</fullName>
    </recommendedName>
</protein>
<reference evidence="7 8" key="1">
    <citation type="journal article" date="2023" name="Arcadia Sci">
        <title>De novo assembly of a long-read Amblyomma americanum tick genome.</title>
        <authorList>
            <person name="Chou S."/>
            <person name="Poskanzer K.E."/>
            <person name="Rollins M."/>
            <person name="Thuy-Boun P.S."/>
        </authorList>
    </citation>
    <scope>NUCLEOTIDE SEQUENCE [LARGE SCALE GENOMIC DNA]</scope>
    <source>
        <strain evidence="7">F_SG_1</strain>
        <tissue evidence="7">Salivary glands</tissue>
    </source>
</reference>
<feature type="domain" description="LIM zinc-binding" evidence="6">
    <location>
        <begin position="620"/>
        <end position="686"/>
    </location>
</feature>
<dbReference type="Proteomes" id="UP001321473">
    <property type="component" value="Unassembled WGS sequence"/>
</dbReference>
<dbReference type="InterPro" id="IPR001781">
    <property type="entry name" value="Znf_LIM"/>
</dbReference>
<keyword evidence="8" id="KW-1185">Reference proteome</keyword>
<sequence length="721" mass="83204">MSAMPQQRDVAMFELGLRDYGSSWTRLQEALKVQQQLYGPVKQDELPQPIPGARSDDGSEEKAVSKSKSRAGLIGLITRKKEGKKKGKRASKSPERKSKDPSSEEDSSSKSEQPMEDFSLKRPARKELPALFARTLSSEKGTERNAEKGGEGVPDTPRQKSQSPKSFSRVSESFDSDERLSLEEFRNNGDTGSPSEEVPNGGKRRQASPVDNGHWGLKAADDQNERKNARAPVRTPRGQKRESPTREKDVDIYRRHRKHSFRDFFSDERYDENFSLRDPQRRQNEQVHKERPLRQRYSMNEPPYRPEDSETVTEQSSAKLVDDSEPHRPAREIDRIVYRREPAEPLTRQSLMRPVSESEPYRQSREVDRANYRRDGEPRRGHSLTRPNGDVEPHRPSREAERANCRREEREAARGHSLTRPVADAEPHRPSREVDRYRREDVEAPVERPLARPAAESGPHRPSREADKAGYRREQVPRGHSQTRPPAEAEPHRPPREADRANAMHRREPSPHRQEVDDGRVEQPVHSAHSSERRMRRPDDVENIPREEPLGRLRDYGPERGRLDSNSYKSRQQTDRDRANNDRHSFRDDAREKNKDRDEWEDGRQQRREGHAAPDSARPQGCTRCGDRVYPKEMVTPKPGVLLHSGCFKCRECGVKLTLQTFFTNQRDTRDTDVYCRTHVPRLGPGTVDGNALNILTSKNSREIKFSRYPKVRASYFDVRN</sequence>
<dbReference type="Gene3D" id="2.10.110.10">
    <property type="entry name" value="Cysteine Rich Protein"/>
    <property type="match status" value="1"/>
</dbReference>
<dbReference type="EMBL" id="JARKHS020019796">
    <property type="protein sequence ID" value="KAK8771398.1"/>
    <property type="molecule type" value="Genomic_DNA"/>
</dbReference>
<proteinExistence type="predicted"/>
<dbReference type="AlphaFoldDB" id="A0AAQ4E9T8"/>
<evidence type="ECO:0000256" key="3">
    <source>
        <dbReference type="ARBA" id="ARBA00023038"/>
    </source>
</evidence>
<evidence type="ECO:0000313" key="7">
    <source>
        <dbReference type="EMBL" id="KAK8771398.1"/>
    </source>
</evidence>
<feature type="compositionally biased region" description="Basic and acidic residues" evidence="5">
    <location>
        <begin position="423"/>
        <end position="450"/>
    </location>
</feature>
<feature type="compositionally biased region" description="Polar residues" evidence="5">
    <location>
        <begin position="159"/>
        <end position="173"/>
    </location>
</feature>
<feature type="compositionally biased region" description="Basic and acidic residues" evidence="5">
    <location>
        <begin position="92"/>
        <end position="102"/>
    </location>
</feature>
<comment type="caution">
    <text evidence="7">The sequence shown here is derived from an EMBL/GenBank/DDBJ whole genome shotgun (WGS) entry which is preliminary data.</text>
</comment>
<feature type="compositionally biased region" description="Basic and acidic residues" evidence="5">
    <location>
        <begin position="54"/>
        <end position="64"/>
    </location>
</feature>
<evidence type="ECO:0000256" key="1">
    <source>
        <dbReference type="ARBA" id="ARBA00022723"/>
    </source>
</evidence>
<feature type="compositionally biased region" description="Basic and acidic residues" evidence="5">
    <location>
        <begin position="219"/>
        <end position="228"/>
    </location>
</feature>
<keyword evidence="3 4" id="KW-0440">LIM domain</keyword>
<dbReference type="Pfam" id="PF00412">
    <property type="entry name" value="LIM"/>
    <property type="match status" value="1"/>
</dbReference>
<feature type="compositionally biased region" description="Basic and acidic residues" evidence="5">
    <location>
        <begin position="487"/>
        <end position="563"/>
    </location>
</feature>
<dbReference type="CDD" id="cd09443">
    <property type="entry name" value="LIM_Ltd-1"/>
    <property type="match status" value="1"/>
</dbReference>
<keyword evidence="2 4" id="KW-0862">Zinc</keyword>
<feature type="compositionally biased region" description="Basic and acidic residues" evidence="5">
    <location>
        <begin position="458"/>
        <end position="477"/>
    </location>
</feature>
<feature type="compositionally biased region" description="Basic and acidic residues" evidence="5">
    <location>
        <begin position="239"/>
        <end position="253"/>
    </location>
</feature>
<dbReference type="SMART" id="SM00132">
    <property type="entry name" value="LIM"/>
    <property type="match status" value="1"/>
</dbReference>
<feature type="compositionally biased region" description="Basic and acidic residues" evidence="5">
    <location>
        <begin position="261"/>
        <end position="293"/>
    </location>
</feature>
<dbReference type="GO" id="GO:0046872">
    <property type="term" value="F:metal ion binding"/>
    <property type="evidence" value="ECO:0007669"/>
    <property type="project" value="UniProtKB-KW"/>
</dbReference>
<feature type="compositionally biased region" description="Basic and acidic residues" evidence="5">
    <location>
        <begin position="359"/>
        <end position="380"/>
    </location>
</feature>
<evidence type="ECO:0000256" key="4">
    <source>
        <dbReference type="PROSITE-ProRule" id="PRU00125"/>
    </source>
</evidence>
<feature type="compositionally biased region" description="Basic and acidic residues" evidence="5">
    <location>
        <begin position="140"/>
        <end position="150"/>
    </location>
</feature>
<feature type="region of interest" description="Disordered" evidence="5">
    <location>
        <begin position="38"/>
        <end position="624"/>
    </location>
</feature>
<name>A0AAQ4E9T8_AMBAM</name>